<dbReference type="GO" id="GO:0006310">
    <property type="term" value="P:DNA recombination"/>
    <property type="evidence" value="ECO:0007669"/>
    <property type="project" value="InterPro"/>
</dbReference>
<dbReference type="Gene3D" id="2.40.50.460">
    <property type="match status" value="1"/>
</dbReference>
<dbReference type="PATRIC" id="fig|471514.4.peg.4597"/>
<keyword evidence="5" id="KW-0269">Exonuclease</keyword>
<evidence type="ECO:0000259" key="6">
    <source>
        <dbReference type="Pfam" id="PF01368"/>
    </source>
</evidence>
<feature type="domain" description="DDH" evidence="6">
    <location>
        <begin position="78"/>
        <end position="226"/>
    </location>
</feature>
<evidence type="ECO:0000313" key="10">
    <source>
        <dbReference type="Proteomes" id="UP000050482"/>
    </source>
</evidence>
<organism evidence="9 10">
    <name type="scientific">Alicyclobacillus ferrooxydans</name>
    <dbReference type="NCBI Taxonomy" id="471514"/>
    <lineage>
        <taxon>Bacteria</taxon>
        <taxon>Bacillati</taxon>
        <taxon>Bacillota</taxon>
        <taxon>Bacilli</taxon>
        <taxon>Bacillales</taxon>
        <taxon>Alicyclobacillaceae</taxon>
        <taxon>Alicyclobacillus</taxon>
    </lineage>
</organism>
<feature type="domain" description="RecJ OB" evidence="8">
    <location>
        <begin position="487"/>
        <end position="590"/>
    </location>
</feature>
<evidence type="ECO:0000259" key="8">
    <source>
        <dbReference type="Pfam" id="PF17768"/>
    </source>
</evidence>
<dbReference type="GO" id="GO:0008409">
    <property type="term" value="F:5'-3' exonuclease activity"/>
    <property type="evidence" value="ECO:0007669"/>
    <property type="project" value="InterPro"/>
</dbReference>
<dbReference type="AlphaFoldDB" id="A0A0P9GNZ4"/>
<keyword evidence="3" id="KW-0540">Nuclease</keyword>
<evidence type="ECO:0000256" key="3">
    <source>
        <dbReference type="ARBA" id="ARBA00022722"/>
    </source>
</evidence>
<dbReference type="Gene3D" id="3.10.310.30">
    <property type="match status" value="1"/>
</dbReference>
<accession>A0A0P9GNZ4</accession>
<dbReference type="InterPro" id="IPR001667">
    <property type="entry name" value="DDH_dom"/>
</dbReference>
<dbReference type="InterPro" id="IPR003156">
    <property type="entry name" value="DHHA1_dom"/>
</dbReference>
<evidence type="ECO:0000256" key="5">
    <source>
        <dbReference type="ARBA" id="ARBA00022839"/>
    </source>
</evidence>
<name>A0A0P9GNZ4_9BACL</name>
<dbReference type="SUPFAM" id="SSF64182">
    <property type="entry name" value="DHH phosphoesterases"/>
    <property type="match status" value="1"/>
</dbReference>
<dbReference type="RefSeq" id="WP_054970640.1">
    <property type="nucleotide sequence ID" value="NZ_LJCO01000079.1"/>
</dbReference>
<keyword evidence="10" id="KW-1185">Reference proteome</keyword>
<evidence type="ECO:0000256" key="4">
    <source>
        <dbReference type="ARBA" id="ARBA00022801"/>
    </source>
</evidence>
<sequence>MVVPLWSSAGIDIDTVKRVADTYKMPVRVARVLCSRVGEDEIPHWLRPETIPFRSPYLFSEMTPAVTRVHKAIAASQRIAVIGDYDVDGVTATTILATTLEALGADYRCYIPHRVDDGYGLSEDLIDRAIAGGCQLVVTVDNGIRAVEAVRYARQQGIDVIVTDHHEPGDDWPDEAIAVLHHALSDDRELSVLSGAGVAWKFAEALLEETNHSDLQRWHLGLAALGAFADVMPMRAENRRLVREGLEVLRSASKPGWLALCQVAGVNPSSLTETSILWSITPRINAAGRMDSAELALALLLATTESEAMRLAGEVELKNEERRRETTRATAAAQAAIEATYADTGVPPVVVVAGEWPLGVVGIVAAKLSDTYGRPAIVFADDGNHLLRGSGRSPEGIPLHEAVSRCSYLLEHFGGHSTALGCGVSRENLDSFRTALIETMQTGEHTNGAASDIVTSEHGQLVDGEDSSHDLQFNLSGPAEDLKTIADDYLPLHEATLETANWLVQLGPYGPGYVPYRFYVGPVELVDVTPMGQGRHLRLTIREGRNSAKLIWFSPPKWAFHLSSGTTLAAIVNLEVNTWQGRQQAQLRAETVVVLSKPVLREDFAMVYRLLQARRKVVEADVRESLPTSDQMPIQTIFDTFVDLGFAYLHESEYHVVEQAQARDLRESIAYQSHLRQVAVRPETMGQ</sequence>
<proteinExistence type="inferred from homology"/>
<dbReference type="PANTHER" id="PTHR30255:SF2">
    <property type="entry name" value="SINGLE-STRANDED-DNA-SPECIFIC EXONUCLEASE RECJ"/>
    <property type="match status" value="1"/>
</dbReference>
<comment type="caution">
    <text evidence="9">The sequence shown here is derived from an EMBL/GenBank/DDBJ whole genome shotgun (WGS) entry which is preliminary data.</text>
</comment>
<dbReference type="Proteomes" id="UP000050482">
    <property type="component" value="Unassembled WGS sequence"/>
</dbReference>
<protein>
    <recommendedName>
        <fullName evidence="2">Single-stranded-DNA-specific exonuclease RecJ</fullName>
    </recommendedName>
</protein>
<dbReference type="Gene3D" id="3.90.1640.30">
    <property type="match status" value="1"/>
</dbReference>
<gene>
    <name evidence="9" type="ORF">AN477_18405</name>
</gene>
<dbReference type="NCBIfam" id="TIGR00644">
    <property type="entry name" value="recJ"/>
    <property type="match status" value="1"/>
</dbReference>
<dbReference type="GO" id="GO:0003676">
    <property type="term" value="F:nucleic acid binding"/>
    <property type="evidence" value="ECO:0007669"/>
    <property type="project" value="InterPro"/>
</dbReference>
<comment type="similarity">
    <text evidence="1">Belongs to the RecJ family.</text>
</comment>
<reference evidence="9 10" key="1">
    <citation type="submission" date="2015-09" db="EMBL/GenBank/DDBJ databases">
        <title>Draft genome sequence of Alicyclobacillus ferrooxydans DSM 22381.</title>
        <authorList>
            <person name="Hemp J."/>
        </authorList>
    </citation>
    <scope>NUCLEOTIDE SEQUENCE [LARGE SCALE GENOMIC DNA]</scope>
    <source>
        <strain evidence="9 10">TC-34</strain>
    </source>
</reference>
<dbReference type="OrthoDB" id="9809852at2"/>
<dbReference type="Pfam" id="PF01368">
    <property type="entry name" value="DHH"/>
    <property type="match status" value="1"/>
</dbReference>
<dbReference type="Pfam" id="PF02272">
    <property type="entry name" value="DHHA1"/>
    <property type="match status" value="1"/>
</dbReference>
<evidence type="ECO:0000313" key="9">
    <source>
        <dbReference type="EMBL" id="KPV42280.1"/>
    </source>
</evidence>
<dbReference type="InterPro" id="IPR004610">
    <property type="entry name" value="RecJ"/>
</dbReference>
<dbReference type="InterPro" id="IPR038763">
    <property type="entry name" value="DHH_sf"/>
</dbReference>
<dbReference type="EMBL" id="LJCO01000079">
    <property type="protein sequence ID" value="KPV42280.1"/>
    <property type="molecule type" value="Genomic_DNA"/>
</dbReference>
<evidence type="ECO:0000259" key="7">
    <source>
        <dbReference type="Pfam" id="PF02272"/>
    </source>
</evidence>
<keyword evidence="4" id="KW-0378">Hydrolase</keyword>
<dbReference type="Pfam" id="PF17768">
    <property type="entry name" value="RecJ_OB"/>
    <property type="match status" value="1"/>
</dbReference>
<dbReference type="InterPro" id="IPR041122">
    <property type="entry name" value="RecJ_OB"/>
</dbReference>
<dbReference type="STRING" id="471514.AN477_18405"/>
<dbReference type="InterPro" id="IPR051673">
    <property type="entry name" value="SSDNA_exonuclease_RecJ"/>
</dbReference>
<evidence type="ECO:0000256" key="1">
    <source>
        <dbReference type="ARBA" id="ARBA00005915"/>
    </source>
</evidence>
<dbReference type="PANTHER" id="PTHR30255">
    <property type="entry name" value="SINGLE-STRANDED-DNA-SPECIFIC EXONUCLEASE RECJ"/>
    <property type="match status" value="1"/>
</dbReference>
<feature type="domain" description="DHHA1" evidence="7">
    <location>
        <begin position="350"/>
        <end position="441"/>
    </location>
</feature>
<evidence type="ECO:0000256" key="2">
    <source>
        <dbReference type="ARBA" id="ARBA00019841"/>
    </source>
</evidence>
<dbReference type="GO" id="GO:0006281">
    <property type="term" value="P:DNA repair"/>
    <property type="evidence" value="ECO:0007669"/>
    <property type="project" value="InterPro"/>
</dbReference>